<dbReference type="Gene3D" id="2.130.10.10">
    <property type="entry name" value="YVTN repeat-like/Quinoprotein amine dehydrogenase"/>
    <property type="match status" value="1"/>
</dbReference>
<accession>A0A9C7PRL6</accession>
<dbReference type="GO" id="GO:0071013">
    <property type="term" value="C:catalytic step 2 spliceosome"/>
    <property type="evidence" value="ECO:0007669"/>
    <property type="project" value="TreeGrafter"/>
</dbReference>
<dbReference type="SUPFAM" id="SSF50978">
    <property type="entry name" value="WD40 repeat-like"/>
    <property type="match status" value="1"/>
</dbReference>
<dbReference type="SMART" id="SM00320">
    <property type="entry name" value="WD40"/>
    <property type="match status" value="7"/>
</dbReference>
<keyword evidence="7" id="KW-1185">Reference proteome</keyword>
<dbReference type="OrthoDB" id="1068471at2759"/>
<dbReference type="Pfam" id="PF00400">
    <property type="entry name" value="WD40"/>
    <property type="match status" value="7"/>
</dbReference>
<feature type="repeat" description="WD" evidence="5">
    <location>
        <begin position="305"/>
        <end position="345"/>
    </location>
</feature>
<organism evidence="6 7">
    <name type="scientific">Galdieria partita</name>
    <dbReference type="NCBI Taxonomy" id="83374"/>
    <lineage>
        <taxon>Eukaryota</taxon>
        <taxon>Rhodophyta</taxon>
        <taxon>Bangiophyceae</taxon>
        <taxon>Galdieriales</taxon>
        <taxon>Galdieriaceae</taxon>
        <taxon>Galdieria</taxon>
    </lineage>
</organism>
<feature type="repeat" description="WD" evidence="5">
    <location>
        <begin position="123"/>
        <end position="166"/>
    </location>
</feature>
<reference evidence="6" key="1">
    <citation type="journal article" date="2022" name="Proc. Natl. Acad. Sci. U.S.A.">
        <title>Life cycle and functional genomics of the unicellular red alga Galdieria for elucidating algal and plant evolution and industrial use.</title>
        <authorList>
            <person name="Hirooka S."/>
            <person name="Itabashi T."/>
            <person name="Ichinose T.M."/>
            <person name="Onuma R."/>
            <person name="Fujiwara T."/>
            <person name="Yamashita S."/>
            <person name="Jong L.W."/>
            <person name="Tomita R."/>
            <person name="Iwane A.H."/>
            <person name="Miyagishima S.Y."/>
        </authorList>
    </citation>
    <scope>NUCLEOTIDE SEQUENCE</scope>
    <source>
        <strain evidence="6">NBRC 102759</strain>
    </source>
</reference>
<dbReference type="GO" id="GO:0003723">
    <property type="term" value="F:RNA binding"/>
    <property type="evidence" value="ECO:0007669"/>
    <property type="project" value="TreeGrafter"/>
</dbReference>
<dbReference type="GO" id="GO:0008380">
    <property type="term" value="P:RNA splicing"/>
    <property type="evidence" value="ECO:0007669"/>
    <property type="project" value="UniProtKB-KW"/>
</dbReference>
<dbReference type="PROSITE" id="PS50082">
    <property type="entry name" value="WD_REPEATS_2"/>
    <property type="match status" value="7"/>
</dbReference>
<comment type="caution">
    <text evidence="6">The sequence shown here is derived from an EMBL/GenBank/DDBJ whole genome shotgun (WGS) entry which is preliminary data.</text>
</comment>
<feature type="repeat" description="WD" evidence="5">
    <location>
        <begin position="166"/>
        <end position="207"/>
    </location>
</feature>
<feature type="repeat" description="WD" evidence="5">
    <location>
        <begin position="39"/>
        <end position="72"/>
    </location>
</feature>
<sequence>MISSSSIVKANTSHSLQKREETALKKKGVSSLASPILRLCGHEDAIYGLDFSPSGDCLASCSFDRTIFLWSVYGECKSYGVLRGHKNSIGSVRWVDNEKLVSCSADRNAAVWDAQSLSRIRQLKGHTSFVNDIAVSKNQFSFVAATVSDDRQLILWDIRTRHPQQFIAHRYPLLAVALSVEPDVVYCGGIDNRIYVWDLRKGSDSPLLELVGHRDTLTGIDITNDACFLCSNSMDNTIRIWDVRPFFEGSDEERCLTILHGASHSFERNLLRCRFSSDGTLAGAGSADKFVYIWDVDSGELQYALPGHDGSVNDIAFHPNESLIASASSDKTIFIGEIETQDRIS</sequence>
<dbReference type="GO" id="GO:0006397">
    <property type="term" value="P:mRNA processing"/>
    <property type="evidence" value="ECO:0007669"/>
    <property type="project" value="UniProtKB-KW"/>
</dbReference>
<evidence type="ECO:0000256" key="4">
    <source>
        <dbReference type="ARBA" id="ARBA00023187"/>
    </source>
</evidence>
<dbReference type="InterPro" id="IPR020472">
    <property type="entry name" value="WD40_PAC1"/>
</dbReference>
<name>A0A9C7PRL6_9RHOD</name>
<keyword evidence="2" id="KW-0507">mRNA processing</keyword>
<feature type="repeat" description="WD" evidence="5">
    <location>
        <begin position="82"/>
        <end position="122"/>
    </location>
</feature>
<dbReference type="PANTHER" id="PTHR44006">
    <property type="entry name" value="U5 SMALL NUCLEAR RIBONUCLEOPROTEIN 40 KDA PROTEIN"/>
    <property type="match status" value="1"/>
</dbReference>
<gene>
    <name evidence="6" type="ORF">GpartN1_g1001.t1</name>
</gene>
<reference evidence="6" key="2">
    <citation type="submission" date="2022-01" db="EMBL/GenBank/DDBJ databases">
        <authorList>
            <person name="Hirooka S."/>
            <person name="Miyagishima S.Y."/>
        </authorList>
    </citation>
    <scope>NUCLEOTIDE SEQUENCE</scope>
    <source>
        <strain evidence="6">NBRC 102759</strain>
    </source>
</reference>
<keyword evidence="1 5" id="KW-0853">WD repeat</keyword>
<dbReference type="PROSITE" id="PS50294">
    <property type="entry name" value="WD_REPEATS_REGION"/>
    <property type="match status" value="5"/>
</dbReference>
<feature type="repeat" description="WD" evidence="5">
    <location>
        <begin position="210"/>
        <end position="244"/>
    </location>
</feature>
<dbReference type="InterPro" id="IPR001680">
    <property type="entry name" value="WD40_rpt"/>
</dbReference>
<feature type="repeat" description="WD" evidence="5">
    <location>
        <begin position="275"/>
        <end position="304"/>
    </location>
</feature>
<evidence type="ECO:0000256" key="2">
    <source>
        <dbReference type="ARBA" id="ARBA00022664"/>
    </source>
</evidence>
<dbReference type="PROSITE" id="PS00678">
    <property type="entry name" value="WD_REPEATS_1"/>
    <property type="match status" value="3"/>
</dbReference>
<dbReference type="EMBL" id="BQMJ01000007">
    <property type="protein sequence ID" value="GJQ09210.1"/>
    <property type="molecule type" value="Genomic_DNA"/>
</dbReference>
<dbReference type="CDD" id="cd00200">
    <property type="entry name" value="WD40"/>
    <property type="match status" value="1"/>
</dbReference>
<proteinExistence type="predicted"/>
<dbReference type="InterPro" id="IPR019775">
    <property type="entry name" value="WD40_repeat_CS"/>
</dbReference>
<keyword evidence="4" id="KW-0508">mRNA splicing</keyword>
<protein>
    <submittedName>
        <fullName evidence="6">Uncharacterized protein</fullName>
    </submittedName>
</protein>
<evidence type="ECO:0000313" key="7">
    <source>
        <dbReference type="Proteomes" id="UP001061958"/>
    </source>
</evidence>
<dbReference type="InterPro" id="IPR036322">
    <property type="entry name" value="WD40_repeat_dom_sf"/>
</dbReference>
<evidence type="ECO:0000313" key="6">
    <source>
        <dbReference type="EMBL" id="GJQ09210.1"/>
    </source>
</evidence>
<evidence type="ECO:0000256" key="5">
    <source>
        <dbReference type="PROSITE-ProRule" id="PRU00221"/>
    </source>
</evidence>
<dbReference type="Proteomes" id="UP001061958">
    <property type="component" value="Unassembled WGS sequence"/>
</dbReference>
<dbReference type="PANTHER" id="PTHR44006:SF1">
    <property type="entry name" value="U5 SMALL NUCLEAR RIBONUCLEOPROTEIN 40 KDA PROTEIN"/>
    <property type="match status" value="1"/>
</dbReference>
<dbReference type="InterPro" id="IPR015943">
    <property type="entry name" value="WD40/YVTN_repeat-like_dom_sf"/>
</dbReference>
<dbReference type="InterPro" id="IPR052234">
    <property type="entry name" value="U5_snRNP_Component"/>
</dbReference>
<evidence type="ECO:0000256" key="3">
    <source>
        <dbReference type="ARBA" id="ARBA00022737"/>
    </source>
</evidence>
<keyword evidence="3" id="KW-0677">Repeat</keyword>
<dbReference type="PRINTS" id="PR00320">
    <property type="entry name" value="GPROTEINBRPT"/>
</dbReference>
<dbReference type="AlphaFoldDB" id="A0A9C7PRL6"/>
<evidence type="ECO:0000256" key="1">
    <source>
        <dbReference type="ARBA" id="ARBA00022574"/>
    </source>
</evidence>